<dbReference type="WBParaSite" id="ASIM_0001889001-mRNA-1">
    <property type="protein sequence ID" value="ASIM_0001889001-mRNA-1"/>
    <property type="gene ID" value="ASIM_0001889001"/>
</dbReference>
<keyword evidence="1" id="KW-1133">Transmembrane helix</keyword>
<proteinExistence type="predicted"/>
<dbReference type="PANTHER" id="PTHR46641">
    <property type="entry name" value="FMRFAMIDE RECEPTOR-RELATED"/>
    <property type="match status" value="1"/>
</dbReference>
<organism evidence="4">
    <name type="scientific">Anisakis simplex</name>
    <name type="common">Herring worm</name>
    <dbReference type="NCBI Taxonomy" id="6269"/>
    <lineage>
        <taxon>Eukaryota</taxon>
        <taxon>Metazoa</taxon>
        <taxon>Ecdysozoa</taxon>
        <taxon>Nematoda</taxon>
        <taxon>Chromadorea</taxon>
        <taxon>Rhabditida</taxon>
        <taxon>Spirurina</taxon>
        <taxon>Ascaridomorpha</taxon>
        <taxon>Ascaridoidea</taxon>
        <taxon>Anisakidae</taxon>
        <taxon>Anisakis</taxon>
        <taxon>Anisakis simplex complex</taxon>
    </lineage>
</organism>
<reference evidence="4" key="1">
    <citation type="submission" date="2017-02" db="UniProtKB">
        <authorList>
            <consortium name="WormBaseParasite"/>
        </authorList>
    </citation>
    <scope>IDENTIFICATION</scope>
</reference>
<dbReference type="EMBL" id="UYRR01035286">
    <property type="protein sequence ID" value="VDK64150.1"/>
    <property type="molecule type" value="Genomic_DNA"/>
</dbReference>
<feature type="transmembrane region" description="Helical" evidence="1">
    <location>
        <begin position="124"/>
        <end position="143"/>
    </location>
</feature>
<evidence type="ECO:0000313" key="3">
    <source>
        <dbReference type="Proteomes" id="UP000267096"/>
    </source>
</evidence>
<dbReference type="Gene3D" id="1.20.1070.10">
    <property type="entry name" value="Rhodopsin 7-helix transmembrane proteins"/>
    <property type="match status" value="1"/>
</dbReference>
<keyword evidence="1" id="KW-0472">Membrane</keyword>
<evidence type="ECO:0000313" key="4">
    <source>
        <dbReference type="WBParaSite" id="ASIM_0001889001-mRNA-1"/>
    </source>
</evidence>
<feature type="transmembrane region" description="Helical" evidence="1">
    <location>
        <begin position="12"/>
        <end position="34"/>
    </location>
</feature>
<feature type="transmembrane region" description="Helical" evidence="1">
    <location>
        <begin position="54"/>
        <end position="75"/>
    </location>
</feature>
<evidence type="ECO:0000313" key="2">
    <source>
        <dbReference type="EMBL" id="VDK64150.1"/>
    </source>
</evidence>
<dbReference type="PANTHER" id="PTHR46641:SF13">
    <property type="entry name" value="G_PROTEIN_RECEP_F1_2 DOMAIN-CONTAINING PROTEIN"/>
    <property type="match status" value="1"/>
</dbReference>
<dbReference type="OrthoDB" id="5793039at2759"/>
<dbReference type="Proteomes" id="UP000267096">
    <property type="component" value="Unassembled WGS sequence"/>
</dbReference>
<gene>
    <name evidence="2" type="ORF">ASIM_LOCUS18286</name>
</gene>
<accession>A0A0M3KD38</accession>
<dbReference type="InterPro" id="IPR052954">
    <property type="entry name" value="GPCR-Ligand_Int"/>
</dbReference>
<name>A0A0M3KD38_ANISI</name>
<dbReference type="SUPFAM" id="SSF81321">
    <property type="entry name" value="Family A G protein-coupled receptor-like"/>
    <property type="match status" value="1"/>
</dbReference>
<keyword evidence="1" id="KW-0812">Transmembrane</keyword>
<evidence type="ECO:0000256" key="1">
    <source>
        <dbReference type="SAM" id="Phobius"/>
    </source>
</evidence>
<sequence length="186" mass="21449">MTNFDKHRGVVLAVSILALAFWDTVLLWCAFFYYGLSALTRAHNSDTTKLLIPWFHGFSQIANTASIWCVVAITVQRFMASRDPFRCSRQVSHKTSRALLSSFRGDRRSSSLSMIYCSIYRRHFRMPILLSLAAILLNLPAFFEIQSHVCRRRDGRYGYGVMLINLNHPKTVLPFMRPHNCRTITT</sequence>
<dbReference type="AlphaFoldDB" id="A0A0M3KD38"/>
<protein>
    <submittedName>
        <fullName evidence="4">G_PROTEIN_RECEP_F1_2 domain-containing protein</fullName>
    </submittedName>
</protein>
<reference evidence="2 3" key="2">
    <citation type="submission" date="2018-11" db="EMBL/GenBank/DDBJ databases">
        <authorList>
            <consortium name="Pathogen Informatics"/>
        </authorList>
    </citation>
    <scope>NUCLEOTIDE SEQUENCE [LARGE SCALE GENOMIC DNA]</scope>
</reference>
<keyword evidence="3" id="KW-1185">Reference proteome</keyword>